<protein>
    <submittedName>
        <fullName evidence="1">Uncharacterized protein</fullName>
    </submittedName>
</protein>
<sequence>MYVPTNAAVNFTPGLRDNDFSTDMLSPNDDVQLSTPIIHPETYRHNAGPLFARSVGAGREQRRSRAIGLCVIGRNRIRGQRIRAAIS</sequence>
<comment type="caution">
    <text evidence="1">The sequence shown here is derived from an EMBL/GenBank/DDBJ whole genome shotgun (WGS) entry which is preliminary data.</text>
</comment>
<name>A0ABQ1UMH6_9NOCA</name>
<gene>
    <name evidence="1" type="ORF">GCM10007298_16170</name>
</gene>
<keyword evidence="2" id="KW-1185">Reference proteome</keyword>
<dbReference type="Proteomes" id="UP000632454">
    <property type="component" value="Unassembled WGS sequence"/>
</dbReference>
<accession>A0ABQ1UMH6</accession>
<reference evidence="2" key="1">
    <citation type="journal article" date="2019" name="Int. J. Syst. Evol. Microbiol.">
        <title>The Global Catalogue of Microorganisms (GCM) 10K type strain sequencing project: providing services to taxonomists for standard genome sequencing and annotation.</title>
        <authorList>
            <consortium name="The Broad Institute Genomics Platform"/>
            <consortium name="The Broad Institute Genome Sequencing Center for Infectious Disease"/>
            <person name="Wu L."/>
            <person name="Ma J."/>
        </authorList>
    </citation>
    <scope>NUCLEOTIDE SEQUENCE [LARGE SCALE GENOMIC DNA]</scope>
    <source>
        <strain evidence="2">CCM 7855</strain>
    </source>
</reference>
<proteinExistence type="predicted"/>
<evidence type="ECO:0000313" key="1">
    <source>
        <dbReference type="EMBL" id="GGF20968.1"/>
    </source>
</evidence>
<evidence type="ECO:0000313" key="2">
    <source>
        <dbReference type="Proteomes" id="UP000632454"/>
    </source>
</evidence>
<organism evidence="1 2">
    <name type="scientific">Williamsia phyllosphaerae</name>
    <dbReference type="NCBI Taxonomy" id="885042"/>
    <lineage>
        <taxon>Bacteria</taxon>
        <taxon>Bacillati</taxon>
        <taxon>Actinomycetota</taxon>
        <taxon>Actinomycetes</taxon>
        <taxon>Mycobacteriales</taxon>
        <taxon>Nocardiaceae</taxon>
        <taxon>Williamsia</taxon>
    </lineage>
</organism>
<dbReference type="EMBL" id="BMCS01000001">
    <property type="protein sequence ID" value="GGF20968.1"/>
    <property type="molecule type" value="Genomic_DNA"/>
</dbReference>